<keyword evidence="4" id="KW-1185">Reference proteome</keyword>
<evidence type="ECO:0000313" key="4">
    <source>
        <dbReference type="Proteomes" id="UP000198372"/>
    </source>
</evidence>
<dbReference type="GO" id="GO:0070072">
    <property type="term" value="P:vacuolar proton-transporting V-type ATPase complex assembly"/>
    <property type="evidence" value="ECO:0007669"/>
    <property type="project" value="InterPro"/>
</dbReference>
<evidence type="ECO:0000256" key="1">
    <source>
        <dbReference type="ARBA" id="ARBA00093634"/>
    </source>
</evidence>
<dbReference type="OrthoDB" id="2537719at2759"/>
<dbReference type="PANTHER" id="PTHR31996">
    <property type="entry name" value="COILED-COIL DOMAIN-CONTAINING PROTEIN 115"/>
    <property type="match status" value="1"/>
</dbReference>
<dbReference type="EMBL" id="FMSP01000020">
    <property type="protein sequence ID" value="SCV74026.1"/>
    <property type="molecule type" value="Genomic_DNA"/>
</dbReference>
<evidence type="ECO:0000256" key="2">
    <source>
        <dbReference type="SAM" id="MobiDB-lite"/>
    </source>
</evidence>
<feature type="compositionally biased region" description="Basic and acidic residues" evidence="2">
    <location>
        <begin position="140"/>
        <end position="159"/>
    </location>
</feature>
<name>A0A238FSE0_9BASI</name>
<feature type="compositionally biased region" description="Low complexity" evidence="2">
    <location>
        <begin position="124"/>
        <end position="134"/>
    </location>
</feature>
<accession>A0A238FSE0</accession>
<dbReference type="InterPro" id="IPR040357">
    <property type="entry name" value="Vma22/CCDC115"/>
</dbReference>
<dbReference type="GO" id="GO:1990871">
    <property type="term" value="C:Vma12-Vma22 assembly complex"/>
    <property type="evidence" value="ECO:0007669"/>
    <property type="project" value="TreeGrafter"/>
</dbReference>
<sequence>MSIHAATDRTHDELLDELLIEYLIDLDRYQASQARLQAALKDAYFDLARSKLAVGAAKMSQDGYDLSQTCSNVAVSIKTENESNRANTTSRMESTPFYEHSLDRSSFSFALGPHPPPANPSPPSKSSEPTPSTSLRSRSHTSEPSRTNERASTPEETTRPPRSLQRSPLLQFSAFPPTALRSAEQSWQKVLQSTVEVTETKYKVEESEKRIRKCKAAKLDASSEPTNGLEKPQ</sequence>
<reference evidence="4" key="1">
    <citation type="submission" date="2016-09" db="EMBL/GenBank/DDBJ databases">
        <authorList>
            <person name="Jeantristanb JTB J.-T."/>
            <person name="Ricardo R."/>
        </authorList>
    </citation>
    <scope>NUCLEOTIDE SEQUENCE [LARGE SCALE GENOMIC DNA]</scope>
</reference>
<evidence type="ECO:0000313" key="3">
    <source>
        <dbReference type="EMBL" id="SCV74026.1"/>
    </source>
</evidence>
<dbReference type="STRING" id="269621.A0A238FSE0"/>
<dbReference type="Proteomes" id="UP000198372">
    <property type="component" value="Unassembled WGS sequence"/>
</dbReference>
<organism evidence="3 4">
    <name type="scientific">Microbotryum intermedium</name>
    <dbReference type="NCBI Taxonomy" id="269621"/>
    <lineage>
        <taxon>Eukaryota</taxon>
        <taxon>Fungi</taxon>
        <taxon>Dikarya</taxon>
        <taxon>Basidiomycota</taxon>
        <taxon>Pucciniomycotina</taxon>
        <taxon>Microbotryomycetes</taxon>
        <taxon>Microbotryales</taxon>
        <taxon>Microbotryaceae</taxon>
        <taxon>Microbotryum</taxon>
    </lineage>
</organism>
<dbReference type="PANTHER" id="PTHR31996:SF2">
    <property type="entry name" value="COILED-COIL DOMAIN-CONTAINING PROTEIN 115"/>
    <property type="match status" value="1"/>
</dbReference>
<dbReference type="GO" id="GO:0051082">
    <property type="term" value="F:unfolded protein binding"/>
    <property type="evidence" value="ECO:0007669"/>
    <property type="project" value="TreeGrafter"/>
</dbReference>
<protein>
    <recommendedName>
        <fullName evidence="1">Vacuolar ATPase assembly protein VMA22</fullName>
    </recommendedName>
</protein>
<gene>
    <name evidence="3" type="ORF">BQ2448_6458</name>
</gene>
<feature type="compositionally biased region" description="Pro residues" evidence="2">
    <location>
        <begin position="113"/>
        <end position="123"/>
    </location>
</feature>
<dbReference type="Pfam" id="PF21730">
    <property type="entry name" value="Vma22_CCDC115"/>
    <property type="match status" value="1"/>
</dbReference>
<feature type="region of interest" description="Disordered" evidence="2">
    <location>
        <begin position="202"/>
        <end position="233"/>
    </location>
</feature>
<feature type="region of interest" description="Disordered" evidence="2">
    <location>
        <begin position="106"/>
        <end position="186"/>
    </location>
</feature>
<proteinExistence type="predicted"/>
<dbReference type="AlphaFoldDB" id="A0A238FSE0"/>